<keyword evidence="1" id="KW-0472">Membrane</keyword>
<dbReference type="InterPro" id="IPR036844">
    <property type="entry name" value="Hint_dom_sf"/>
</dbReference>
<comment type="caution">
    <text evidence="3">The sequence shown here is derived from an EMBL/GenBank/DDBJ whole genome shotgun (WGS) entry which is preliminary data.</text>
</comment>
<dbReference type="Proteomes" id="UP000075714">
    <property type="component" value="Unassembled WGS sequence"/>
</dbReference>
<dbReference type="PANTHER" id="PTHR46706">
    <property type="entry name" value="PROTEIN QUA-1-RELATED"/>
    <property type="match status" value="1"/>
</dbReference>
<dbReference type="CDD" id="cd00081">
    <property type="entry name" value="Hint"/>
    <property type="match status" value="1"/>
</dbReference>
<dbReference type="Pfam" id="PF01079">
    <property type="entry name" value="Hint"/>
    <property type="match status" value="1"/>
</dbReference>
<accession>A0A150FYW7</accession>
<dbReference type="OrthoDB" id="5212at2759"/>
<dbReference type="GO" id="GO:0005509">
    <property type="term" value="F:calcium ion binding"/>
    <property type="evidence" value="ECO:0007669"/>
    <property type="project" value="InterPro"/>
</dbReference>
<organism evidence="3 4">
    <name type="scientific">Gonium pectorale</name>
    <name type="common">Green alga</name>
    <dbReference type="NCBI Taxonomy" id="33097"/>
    <lineage>
        <taxon>Eukaryota</taxon>
        <taxon>Viridiplantae</taxon>
        <taxon>Chlorophyta</taxon>
        <taxon>core chlorophytes</taxon>
        <taxon>Chlorophyceae</taxon>
        <taxon>CS clade</taxon>
        <taxon>Chlamydomonadales</taxon>
        <taxon>Volvocaceae</taxon>
        <taxon>Gonium</taxon>
    </lineage>
</organism>
<dbReference type="EMBL" id="LSYV01000117">
    <property type="protein sequence ID" value="KXZ42801.1"/>
    <property type="molecule type" value="Genomic_DNA"/>
</dbReference>
<dbReference type="PANTHER" id="PTHR46706:SF12">
    <property type="entry name" value="PROTEIN QUA-1-RELATED"/>
    <property type="match status" value="1"/>
</dbReference>
<name>A0A150FYW7_GONPE</name>
<dbReference type="GO" id="GO:0016540">
    <property type="term" value="P:protein autoprocessing"/>
    <property type="evidence" value="ECO:0007669"/>
    <property type="project" value="InterPro"/>
</dbReference>
<dbReference type="SUPFAM" id="SSF51294">
    <property type="entry name" value="Hedgehog/intein (Hint) domain"/>
    <property type="match status" value="1"/>
</dbReference>
<evidence type="ECO:0000313" key="3">
    <source>
        <dbReference type="EMBL" id="KXZ42801.1"/>
    </source>
</evidence>
<evidence type="ECO:0000259" key="2">
    <source>
        <dbReference type="PROSITE" id="PS50222"/>
    </source>
</evidence>
<gene>
    <name evidence="3" type="ORF">GPECTOR_117g366</name>
</gene>
<protein>
    <recommendedName>
        <fullName evidence="2">EF-hand domain-containing protein</fullName>
    </recommendedName>
</protein>
<keyword evidence="4" id="KW-1185">Reference proteome</keyword>
<dbReference type="PROSITE" id="PS50222">
    <property type="entry name" value="EF_HAND_2"/>
    <property type="match status" value="1"/>
</dbReference>
<dbReference type="InterPro" id="IPR001767">
    <property type="entry name" value="Hedgehog_Hint"/>
</dbReference>
<feature type="domain" description="EF-hand" evidence="2">
    <location>
        <begin position="1"/>
        <end position="35"/>
    </location>
</feature>
<dbReference type="Gene3D" id="2.170.16.10">
    <property type="entry name" value="Hedgehog/Intein (Hint) domain"/>
    <property type="match status" value="1"/>
</dbReference>
<sequence length="471" mass="49847">MDTALSRKLKSIDTNNDGVLDVHEVAAVVDEMLKEQQMGRIFKYMTIGLFIVVVVLIGALSGITWGIVQLSKDTKVTDNQGNYQFLVTKEDKPAITGGAVLDLTTSMAVLPAGANTSNMSIPLTSAGGSRRRLISLGDFNKDLLSPYGTVDFASIEEGCKILKSGVISFAVSTPGHTVADSTKQSIVTVVEQTGCDNPSSSELTALVTINGLNYVIFCQPEAGSVQCSVWLDLSGMQPTEAAASNRRQLQYGDLVLSRDRATGGIVHRPVYLFGHRTGDDFGSYVHITAAGRTLKATHKHFVPVCVQRCTAADVRSGTAVLEHRYAGDVRVGDNILVSDPTPALAVVSAVDVMLARGFFNPYIRGADLIVDGVVASPHSNWILDSIMPASMVKYLPAIYEAMLAPVYGIYLTVGPYTSEWLAHGLGLAEGAAESGLVYLAVVAAASAPVVAALALGGAASKRRLSSARRVA</sequence>
<feature type="transmembrane region" description="Helical" evidence="1">
    <location>
        <begin position="436"/>
        <end position="459"/>
    </location>
</feature>
<evidence type="ECO:0000256" key="1">
    <source>
        <dbReference type="SAM" id="Phobius"/>
    </source>
</evidence>
<dbReference type="InterPro" id="IPR018247">
    <property type="entry name" value="EF_Hand_1_Ca_BS"/>
</dbReference>
<dbReference type="InterPro" id="IPR002048">
    <property type="entry name" value="EF_hand_dom"/>
</dbReference>
<keyword evidence="1" id="KW-1133">Transmembrane helix</keyword>
<proteinExistence type="predicted"/>
<reference evidence="4" key="1">
    <citation type="journal article" date="2016" name="Nat. Commun.">
        <title>The Gonium pectorale genome demonstrates co-option of cell cycle regulation during the evolution of multicellularity.</title>
        <authorList>
            <person name="Hanschen E.R."/>
            <person name="Marriage T.N."/>
            <person name="Ferris P.J."/>
            <person name="Hamaji T."/>
            <person name="Toyoda A."/>
            <person name="Fujiyama A."/>
            <person name="Neme R."/>
            <person name="Noguchi H."/>
            <person name="Minakuchi Y."/>
            <person name="Suzuki M."/>
            <person name="Kawai-Toyooka H."/>
            <person name="Smith D.R."/>
            <person name="Sparks H."/>
            <person name="Anderson J."/>
            <person name="Bakaric R."/>
            <person name="Luria V."/>
            <person name="Karger A."/>
            <person name="Kirschner M.W."/>
            <person name="Durand P.M."/>
            <person name="Michod R.E."/>
            <person name="Nozaki H."/>
            <person name="Olson B.J."/>
        </authorList>
    </citation>
    <scope>NUCLEOTIDE SEQUENCE [LARGE SCALE GENOMIC DNA]</scope>
    <source>
        <strain evidence="4">NIES-2863</strain>
    </source>
</reference>
<evidence type="ECO:0000313" key="4">
    <source>
        <dbReference type="Proteomes" id="UP000075714"/>
    </source>
</evidence>
<dbReference type="AlphaFoldDB" id="A0A150FYW7"/>
<dbReference type="InterPro" id="IPR052140">
    <property type="entry name" value="Dev_Signal_Hedgehog-like"/>
</dbReference>
<feature type="transmembrane region" description="Helical" evidence="1">
    <location>
        <begin position="41"/>
        <end position="68"/>
    </location>
</feature>
<keyword evidence="1" id="KW-0812">Transmembrane</keyword>
<dbReference type="PROSITE" id="PS00018">
    <property type="entry name" value="EF_HAND_1"/>
    <property type="match status" value="1"/>
</dbReference>
<dbReference type="STRING" id="33097.A0A150FYW7"/>